<dbReference type="SMART" id="SM00448">
    <property type="entry name" value="REC"/>
    <property type="match status" value="1"/>
</dbReference>
<dbReference type="GO" id="GO:0003677">
    <property type="term" value="F:DNA binding"/>
    <property type="evidence" value="ECO:0007669"/>
    <property type="project" value="UniProtKB-KW"/>
</dbReference>
<accession>I3CH85</accession>
<evidence type="ECO:0000313" key="8">
    <source>
        <dbReference type="Proteomes" id="UP000005744"/>
    </source>
</evidence>
<dbReference type="GO" id="GO:0006355">
    <property type="term" value="P:regulation of DNA-templated transcription"/>
    <property type="evidence" value="ECO:0007669"/>
    <property type="project" value="InterPro"/>
</dbReference>
<evidence type="ECO:0000256" key="3">
    <source>
        <dbReference type="ARBA" id="ARBA00023163"/>
    </source>
</evidence>
<protein>
    <submittedName>
        <fullName evidence="7">Response regulator</fullName>
    </submittedName>
</protein>
<reference evidence="7 8" key="1">
    <citation type="submission" date="2011-11" db="EMBL/GenBank/DDBJ databases">
        <title>Improved High-Quality Draft sequence of Beggiatoa alba B18lD.</title>
        <authorList>
            <consortium name="US DOE Joint Genome Institute"/>
            <person name="Lucas S."/>
            <person name="Han J."/>
            <person name="Lapidus A."/>
            <person name="Cheng J.-F."/>
            <person name="Goodwin L."/>
            <person name="Pitluck S."/>
            <person name="Peters L."/>
            <person name="Mikhailova N."/>
            <person name="Held B."/>
            <person name="Detter J.C."/>
            <person name="Han C."/>
            <person name="Tapia R."/>
            <person name="Land M."/>
            <person name="Hauser L."/>
            <person name="Kyrpides N."/>
            <person name="Ivanova N."/>
            <person name="Pagani I."/>
            <person name="Samuel K."/>
            <person name="Teske A."/>
            <person name="Mueller J."/>
            <person name="Woyke T."/>
        </authorList>
    </citation>
    <scope>NUCLEOTIDE SEQUENCE [LARGE SCALE GENOMIC DNA]</scope>
    <source>
        <strain evidence="7 8">B18LD</strain>
    </source>
</reference>
<dbReference type="STRING" id="395493.BegalDRAFT_2113"/>
<dbReference type="InterPro" id="IPR001789">
    <property type="entry name" value="Sig_transdc_resp-reg_receiver"/>
</dbReference>
<feature type="modified residue" description="4-aspartylphosphate" evidence="4">
    <location>
        <position position="60"/>
    </location>
</feature>
<evidence type="ECO:0000259" key="5">
    <source>
        <dbReference type="PROSITE" id="PS50043"/>
    </source>
</evidence>
<dbReference type="eggNOG" id="COG4566">
    <property type="taxonomic scope" value="Bacteria"/>
</dbReference>
<feature type="domain" description="Response regulatory" evidence="6">
    <location>
        <begin position="6"/>
        <end position="127"/>
    </location>
</feature>
<dbReference type="AlphaFoldDB" id="I3CH85"/>
<dbReference type="PROSITE" id="PS00622">
    <property type="entry name" value="HTH_LUXR_1"/>
    <property type="match status" value="1"/>
</dbReference>
<dbReference type="InterPro" id="IPR036388">
    <property type="entry name" value="WH-like_DNA-bd_sf"/>
</dbReference>
<evidence type="ECO:0000256" key="1">
    <source>
        <dbReference type="ARBA" id="ARBA00023015"/>
    </source>
</evidence>
<dbReference type="HOGENOM" id="CLU_000445_90_4_6"/>
<name>I3CH85_9GAMM</name>
<evidence type="ECO:0000259" key="6">
    <source>
        <dbReference type="PROSITE" id="PS50110"/>
    </source>
</evidence>
<dbReference type="Pfam" id="PF00196">
    <property type="entry name" value="GerE"/>
    <property type="match status" value="1"/>
</dbReference>
<dbReference type="PANTHER" id="PTHR44688">
    <property type="entry name" value="DNA-BINDING TRANSCRIPTIONAL ACTIVATOR DEVR_DOSR"/>
    <property type="match status" value="1"/>
</dbReference>
<dbReference type="PANTHER" id="PTHR44688:SF16">
    <property type="entry name" value="DNA-BINDING TRANSCRIPTIONAL ACTIVATOR DEVR_DOSR"/>
    <property type="match status" value="1"/>
</dbReference>
<dbReference type="SUPFAM" id="SSF46894">
    <property type="entry name" value="C-terminal effector domain of the bipartite response regulators"/>
    <property type="match status" value="1"/>
</dbReference>
<dbReference type="PRINTS" id="PR00038">
    <property type="entry name" value="HTHLUXR"/>
</dbReference>
<dbReference type="OrthoDB" id="9802186at2"/>
<dbReference type="SMART" id="SM00421">
    <property type="entry name" value="HTH_LUXR"/>
    <property type="match status" value="1"/>
</dbReference>
<evidence type="ECO:0000256" key="4">
    <source>
        <dbReference type="PROSITE-ProRule" id="PRU00169"/>
    </source>
</evidence>
<dbReference type="InterPro" id="IPR011006">
    <property type="entry name" value="CheY-like_superfamily"/>
</dbReference>
<dbReference type="CDD" id="cd06170">
    <property type="entry name" value="LuxR_C_like"/>
    <property type="match status" value="1"/>
</dbReference>
<keyword evidence="1" id="KW-0805">Transcription regulation</keyword>
<sequence length="215" mass="23989">MSNKSTVFIVDDEEAIREAVRWLMESIHYPTECFPSSEAFLEKYQSAQGANQATGCLVLDNNLPGLSGLELLEKIKKGDAPLILPVIMMTGQGDIATAVSAMKSGAFDFIEKPLNEKLLLDRVKQAIAYDTEIRRESMERENVMKKVETLTPREHQVMLKLVEGKSSKVIARELDISHKTVEIHRGRIMEKMDAASVVELVRMIIGTGIVTINQS</sequence>
<organism evidence="7 8">
    <name type="scientific">Beggiatoa alba B18LD</name>
    <dbReference type="NCBI Taxonomy" id="395493"/>
    <lineage>
        <taxon>Bacteria</taxon>
        <taxon>Pseudomonadati</taxon>
        <taxon>Pseudomonadota</taxon>
        <taxon>Gammaproteobacteria</taxon>
        <taxon>Thiotrichales</taxon>
        <taxon>Thiotrichaceae</taxon>
        <taxon>Beggiatoa</taxon>
    </lineage>
</organism>
<keyword evidence="3" id="KW-0804">Transcription</keyword>
<dbReference type="GO" id="GO:0000160">
    <property type="term" value="P:phosphorelay signal transduction system"/>
    <property type="evidence" value="ECO:0007669"/>
    <property type="project" value="InterPro"/>
</dbReference>
<dbReference type="PROSITE" id="PS50043">
    <property type="entry name" value="HTH_LUXR_2"/>
    <property type="match status" value="1"/>
</dbReference>
<dbReference type="Proteomes" id="UP000005744">
    <property type="component" value="Unassembled WGS sequence"/>
</dbReference>
<dbReference type="PROSITE" id="PS50110">
    <property type="entry name" value="RESPONSE_REGULATORY"/>
    <property type="match status" value="1"/>
</dbReference>
<dbReference type="Gene3D" id="1.10.10.10">
    <property type="entry name" value="Winged helix-like DNA-binding domain superfamily/Winged helix DNA-binding domain"/>
    <property type="match status" value="1"/>
</dbReference>
<keyword evidence="8" id="KW-1185">Reference proteome</keyword>
<keyword evidence="4" id="KW-0597">Phosphoprotein</keyword>
<proteinExistence type="predicted"/>
<evidence type="ECO:0000313" key="7">
    <source>
        <dbReference type="EMBL" id="EIJ42978.1"/>
    </source>
</evidence>
<dbReference type="InterPro" id="IPR016032">
    <property type="entry name" value="Sig_transdc_resp-reg_C-effctor"/>
</dbReference>
<gene>
    <name evidence="7" type="ORF">BegalDRAFT_2113</name>
</gene>
<feature type="domain" description="HTH luxR-type" evidence="5">
    <location>
        <begin position="143"/>
        <end position="208"/>
    </location>
</feature>
<dbReference type="EMBL" id="JH600070">
    <property type="protein sequence ID" value="EIJ42978.1"/>
    <property type="molecule type" value="Genomic_DNA"/>
</dbReference>
<dbReference type="Pfam" id="PF00072">
    <property type="entry name" value="Response_reg"/>
    <property type="match status" value="1"/>
</dbReference>
<evidence type="ECO:0000256" key="2">
    <source>
        <dbReference type="ARBA" id="ARBA00023125"/>
    </source>
</evidence>
<dbReference type="Gene3D" id="3.40.50.2300">
    <property type="match status" value="1"/>
</dbReference>
<dbReference type="RefSeq" id="WP_002689826.1">
    <property type="nucleotide sequence ID" value="NZ_JH600070.1"/>
</dbReference>
<dbReference type="InterPro" id="IPR000792">
    <property type="entry name" value="Tscrpt_reg_LuxR_C"/>
</dbReference>
<keyword evidence="2" id="KW-0238">DNA-binding</keyword>
<dbReference type="SUPFAM" id="SSF52172">
    <property type="entry name" value="CheY-like"/>
    <property type="match status" value="1"/>
</dbReference>